<evidence type="ECO:0000313" key="1">
    <source>
        <dbReference type="EMBL" id="DAD46040.1"/>
    </source>
</evidence>
<dbReference type="AlphaFoldDB" id="A0A822ZNK1"/>
<sequence length="22" mass="2561">MRQHGYLTWEARMKVLIGTAKA</sequence>
<evidence type="ECO:0000313" key="2">
    <source>
        <dbReference type="Proteomes" id="UP000607653"/>
    </source>
</evidence>
<accession>A0A822ZNK1</accession>
<gene>
    <name evidence="1" type="ORF">HUJ06_004270</name>
</gene>
<name>A0A822ZNK1_NELNU</name>
<proteinExistence type="predicted"/>
<keyword evidence="2" id="KW-1185">Reference proteome</keyword>
<reference evidence="1 2" key="1">
    <citation type="journal article" date="2020" name="Mol. Biol. Evol.">
        <title>Distinct Expression and Methylation Patterns for Genes with Different Fates following a Single Whole-Genome Duplication in Flowering Plants.</title>
        <authorList>
            <person name="Shi T."/>
            <person name="Rahmani R.S."/>
            <person name="Gugger P.F."/>
            <person name="Wang M."/>
            <person name="Li H."/>
            <person name="Zhang Y."/>
            <person name="Li Z."/>
            <person name="Wang Q."/>
            <person name="Van de Peer Y."/>
            <person name="Marchal K."/>
            <person name="Chen J."/>
        </authorList>
    </citation>
    <scope>NUCLEOTIDE SEQUENCE [LARGE SCALE GENOMIC DNA]</scope>
    <source>
        <tissue evidence="1">Leaf</tissue>
    </source>
</reference>
<dbReference type="EMBL" id="DUZY01000007">
    <property type="protein sequence ID" value="DAD46040.1"/>
    <property type="molecule type" value="Genomic_DNA"/>
</dbReference>
<dbReference type="Proteomes" id="UP000607653">
    <property type="component" value="Unassembled WGS sequence"/>
</dbReference>
<protein>
    <submittedName>
        <fullName evidence="1">Uncharacterized protein</fullName>
    </submittedName>
</protein>
<organism evidence="1 2">
    <name type="scientific">Nelumbo nucifera</name>
    <name type="common">Sacred lotus</name>
    <dbReference type="NCBI Taxonomy" id="4432"/>
    <lineage>
        <taxon>Eukaryota</taxon>
        <taxon>Viridiplantae</taxon>
        <taxon>Streptophyta</taxon>
        <taxon>Embryophyta</taxon>
        <taxon>Tracheophyta</taxon>
        <taxon>Spermatophyta</taxon>
        <taxon>Magnoliopsida</taxon>
        <taxon>Proteales</taxon>
        <taxon>Nelumbonaceae</taxon>
        <taxon>Nelumbo</taxon>
    </lineage>
</organism>
<comment type="caution">
    <text evidence="1">The sequence shown here is derived from an EMBL/GenBank/DDBJ whole genome shotgun (WGS) entry which is preliminary data.</text>
</comment>